<reference evidence="1 2" key="1">
    <citation type="journal article" date="2019" name="Int. J. Syst. Evol. Microbiol.">
        <title>The Global Catalogue of Microorganisms (GCM) 10K type strain sequencing project: providing services to taxonomists for standard genome sequencing and annotation.</title>
        <authorList>
            <consortium name="The Broad Institute Genomics Platform"/>
            <consortium name="The Broad Institute Genome Sequencing Center for Infectious Disease"/>
            <person name="Wu L."/>
            <person name="Ma J."/>
        </authorList>
    </citation>
    <scope>NUCLEOTIDE SEQUENCE [LARGE SCALE GENOMIC DNA]</scope>
    <source>
        <strain evidence="1 2">CGMCC 1.12125</strain>
    </source>
</reference>
<evidence type="ECO:0000313" key="1">
    <source>
        <dbReference type="EMBL" id="MFD1585467.1"/>
    </source>
</evidence>
<evidence type="ECO:0008006" key="3">
    <source>
        <dbReference type="Google" id="ProtNLM"/>
    </source>
</evidence>
<keyword evidence="2" id="KW-1185">Reference proteome</keyword>
<dbReference type="RefSeq" id="WP_282594268.1">
    <property type="nucleotide sequence ID" value="NZ_JALLGV010000004.1"/>
</dbReference>
<dbReference type="Proteomes" id="UP001597119">
    <property type="component" value="Unassembled WGS sequence"/>
</dbReference>
<dbReference type="EMBL" id="JBHUDJ010000001">
    <property type="protein sequence ID" value="MFD1585467.1"/>
    <property type="molecule type" value="Genomic_DNA"/>
</dbReference>
<comment type="caution">
    <text evidence="1">The sequence shown here is derived from an EMBL/GenBank/DDBJ whole genome shotgun (WGS) entry which is preliminary data.</text>
</comment>
<proteinExistence type="predicted"/>
<name>A0ABD6C5B4_9EURY</name>
<sequence length="44" mass="4883">MSITDKLRGHLDSTPAFACTYCGLTFEQDRLNCPACGCDVRDTR</sequence>
<gene>
    <name evidence="1" type="ORF">ACFR9U_00610</name>
</gene>
<protein>
    <recommendedName>
        <fullName evidence="3">Small CPxCG-related zinc finger protein</fullName>
    </recommendedName>
</protein>
<evidence type="ECO:0000313" key="2">
    <source>
        <dbReference type="Proteomes" id="UP001597119"/>
    </source>
</evidence>
<dbReference type="AlphaFoldDB" id="A0ABD6C5B4"/>
<accession>A0ABD6C5B4</accession>
<organism evidence="1 2">
    <name type="scientific">Halorientalis brevis</name>
    <dbReference type="NCBI Taxonomy" id="1126241"/>
    <lineage>
        <taxon>Archaea</taxon>
        <taxon>Methanobacteriati</taxon>
        <taxon>Methanobacteriota</taxon>
        <taxon>Stenosarchaea group</taxon>
        <taxon>Halobacteria</taxon>
        <taxon>Halobacteriales</taxon>
        <taxon>Haloarculaceae</taxon>
        <taxon>Halorientalis</taxon>
    </lineage>
</organism>